<sequence length="298" mass="33102">MTAHLHGPANVIIRPSRRLRCNLFRPSAFLLQHHPFLLSRSRLRISFRSWRANLAIRSSPRALYSPPSILCSVFPVLLAVYRLLSILLVYLVVTPNPLGDLWGWHFQHLTILTLAMTLLAFVLGILADLTLSARLFYLKNILAVVAAPLEFCVTVLYWGIRSIDPMLLLHPDSPMPPVIVDHSFHTFPTLLCLLDLLLLSPPWTLTFIPSLGLAGALAAAYWFWVEACAAHNNGVYAYPLFGLLDTWSRVQVFVGAAVIFSVAVVILGSLQTWANGSLKVVNGVSRGEDERPGHIKGE</sequence>
<organism evidence="6 7">
    <name type="scientific">Phyllosticta citrichinensis</name>
    <dbReference type="NCBI Taxonomy" id="1130410"/>
    <lineage>
        <taxon>Eukaryota</taxon>
        <taxon>Fungi</taxon>
        <taxon>Dikarya</taxon>
        <taxon>Ascomycota</taxon>
        <taxon>Pezizomycotina</taxon>
        <taxon>Dothideomycetes</taxon>
        <taxon>Dothideomycetes incertae sedis</taxon>
        <taxon>Botryosphaeriales</taxon>
        <taxon>Phyllostictaceae</taxon>
        <taxon>Phyllosticta</taxon>
    </lineage>
</organism>
<accession>A0ABR1Y3D7</accession>
<proteinExistence type="predicted"/>
<gene>
    <name evidence="6" type="ORF">IWX90DRAFT_118699</name>
</gene>
<feature type="transmembrane region" description="Helical" evidence="5">
    <location>
        <begin position="141"/>
        <end position="160"/>
    </location>
</feature>
<feature type="transmembrane region" description="Helical" evidence="5">
    <location>
        <begin position="105"/>
        <end position="129"/>
    </location>
</feature>
<keyword evidence="4 5" id="KW-0472">Membrane</keyword>
<evidence type="ECO:0000313" key="7">
    <source>
        <dbReference type="Proteomes" id="UP001456524"/>
    </source>
</evidence>
<protein>
    <submittedName>
        <fullName evidence="6">Integral membrane protein</fullName>
    </submittedName>
</protein>
<feature type="transmembrane region" description="Helical" evidence="5">
    <location>
        <begin position="205"/>
        <end position="224"/>
    </location>
</feature>
<evidence type="ECO:0000313" key="6">
    <source>
        <dbReference type="EMBL" id="KAK8175686.1"/>
    </source>
</evidence>
<comment type="caution">
    <text evidence="6">The sequence shown here is derived from an EMBL/GenBank/DDBJ whole genome shotgun (WGS) entry which is preliminary data.</text>
</comment>
<dbReference type="Proteomes" id="UP001456524">
    <property type="component" value="Unassembled WGS sequence"/>
</dbReference>
<dbReference type="PANTHER" id="PTHR10989:SF16">
    <property type="entry name" value="AT02829P-RELATED"/>
    <property type="match status" value="1"/>
</dbReference>
<dbReference type="EMBL" id="JBBWUH010000002">
    <property type="protein sequence ID" value="KAK8175686.1"/>
    <property type="molecule type" value="Genomic_DNA"/>
</dbReference>
<evidence type="ECO:0000256" key="4">
    <source>
        <dbReference type="ARBA" id="ARBA00023136"/>
    </source>
</evidence>
<keyword evidence="3 5" id="KW-1133">Transmembrane helix</keyword>
<feature type="transmembrane region" description="Helical" evidence="5">
    <location>
        <begin position="250"/>
        <end position="270"/>
    </location>
</feature>
<dbReference type="InterPro" id="IPR006838">
    <property type="entry name" value="ADTRP_AIG1"/>
</dbReference>
<evidence type="ECO:0000256" key="1">
    <source>
        <dbReference type="ARBA" id="ARBA00004127"/>
    </source>
</evidence>
<feature type="transmembrane region" description="Helical" evidence="5">
    <location>
        <begin position="69"/>
        <end position="93"/>
    </location>
</feature>
<comment type="subcellular location">
    <subcellularLocation>
        <location evidence="1">Endomembrane system</location>
        <topology evidence="1">Multi-pass membrane protein</topology>
    </subcellularLocation>
</comment>
<name>A0ABR1Y3D7_9PEZI</name>
<evidence type="ECO:0000256" key="3">
    <source>
        <dbReference type="ARBA" id="ARBA00022989"/>
    </source>
</evidence>
<keyword evidence="7" id="KW-1185">Reference proteome</keyword>
<dbReference type="PANTHER" id="PTHR10989">
    <property type="entry name" value="ANDROGEN-INDUCED PROTEIN 1-RELATED"/>
    <property type="match status" value="1"/>
</dbReference>
<reference evidence="6 7" key="1">
    <citation type="journal article" date="2022" name="G3 (Bethesda)">
        <title>Enemy or ally: a genomic approach to elucidate the lifestyle of Phyllosticta citrichinaensis.</title>
        <authorList>
            <person name="Buijs V.A."/>
            <person name="Groenewald J.Z."/>
            <person name="Haridas S."/>
            <person name="LaButti K.M."/>
            <person name="Lipzen A."/>
            <person name="Martin F.M."/>
            <person name="Barry K."/>
            <person name="Grigoriev I.V."/>
            <person name="Crous P.W."/>
            <person name="Seidl M.F."/>
        </authorList>
    </citation>
    <scope>NUCLEOTIDE SEQUENCE [LARGE SCALE GENOMIC DNA]</scope>
    <source>
        <strain evidence="6 7">CBS 129764</strain>
    </source>
</reference>
<evidence type="ECO:0000256" key="5">
    <source>
        <dbReference type="SAM" id="Phobius"/>
    </source>
</evidence>
<evidence type="ECO:0000256" key="2">
    <source>
        <dbReference type="ARBA" id="ARBA00022692"/>
    </source>
</evidence>
<dbReference type="Pfam" id="PF04750">
    <property type="entry name" value="Far-17a_AIG1"/>
    <property type="match status" value="1"/>
</dbReference>
<keyword evidence="2 5" id="KW-0812">Transmembrane</keyword>